<comment type="caution">
    <text evidence="2">The sequence shown here is derived from an EMBL/GenBank/DDBJ whole genome shotgun (WGS) entry which is preliminary data.</text>
</comment>
<dbReference type="RefSeq" id="WP_379792734.1">
    <property type="nucleotide sequence ID" value="NZ_JBHSQB010000010.1"/>
</dbReference>
<accession>A0ABW1PQS5</accession>
<evidence type="ECO:0000313" key="2">
    <source>
        <dbReference type="EMBL" id="MFC6097755.1"/>
    </source>
</evidence>
<keyword evidence="3" id="KW-1185">Reference proteome</keyword>
<dbReference type="EMBL" id="JBHSQB010000010">
    <property type="protein sequence ID" value="MFC6097755.1"/>
    <property type="molecule type" value="Genomic_DNA"/>
</dbReference>
<evidence type="ECO:0000259" key="1">
    <source>
        <dbReference type="Pfam" id="PF00535"/>
    </source>
</evidence>
<dbReference type="GO" id="GO:0016757">
    <property type="term" value="F:glycosyltransferase activity"/>
    <property type="evidence" value="ECO:0007669"/>
    <property type="project" value="UniProtKB-KW"/>
</dbReference>
<keyword evidence="2" id="KW-0328">Glycosyltransferase</keyword>
<dbReference type="InterPro" id="IPR001173">
    <property type="entry name" value="Glyco_trans_2-like"/>
</dbReference>
<keyword evidence="2" id="KW-0808">Transferase</keyword>
<dbReference type="PANTHER" id="PTHR10859">
    <property type="entry name" value="GLYCOSYL TRANSFERASE"/>
    <property type="match status" value="1"/>
</dbReference>
<dbReference type="EC" id="2.4.-.-" evidence="2"/>
<feature type="domain" description="Glycosyltransferase 2-like" evidence="1">
    <location>
        <begin position="18"/>
        <end position="183"/>
    </location>
</feature>
<dbReference type="Proteomes" id="UP001596287">
    <property type="component" value="Unassembled WGS sequence"/>
</dbReference>
<dbReference type="Gene3D" id="3.90.550.10">
    <property type="entry name" value="Spore Coat Polysaccharide Biosynthesis Protein SpsA, Chain A"/>
    <property type="match status" value="1"/>
</dbReference>
<gene>
    <name evidence="2" type="ORF">ACFPVY_13950</name>
</gene>
<protein>
    <submittedName>
        <fullName evidence="2">Glycosyltransferase</fullName>
        <ecNumber evidence="2">2.4.-.-</ecNumber>
    </submittedName>
</protein>
<dbReference type="PANTHER" id="PTHR10859:SF91">
    <property type="entry name" value="DOLICHYL-PHOSPHATE BETA-GLUCOSYLTRANSFERASE"/>
    <property type="match status" value="1"/>
</dbReference>
<name>A0ABW1PQS5_9FLAO</name>
<organism evidence="2 3">
    <name type="scientific">Flavobacterium qiangtangense</name>
    <dbReference type="NCBI Taxonomy" id="1442595"/>
    <lineage>
        <taxon>Bacteria</taxon>
        <taxon>Pseudomonadati</taxon>
        <taxon>Bacteroidota</taxon>
        <taxon>Flavobacteriia</taxon>
        <taxon>Flavobacteriales</taxon>
        <taxon>Flavobacteriaceae</taxon>
        <taxon>Flavobacterium</taxon>
    </lineage>
</organism>
<proteinExistence type="predicted"/>
<dbReference type="Pfam" id="PF00535">
    <property type="entry name" value="Glycos_transf_2"/>
    <property type="match status" value="1"/>
</dbReference>
<evidence type="ECO:0000313" key="3">
    <source>
        <dbReference type="Proteomes" id="UP001596287"/>
    </source>
</evidence>
<dbReference type="SUPFAM" id="SSF53448">
    <property type="entry name" value="Nucleotide-diphospho-sugar transferases"/>
    <property type="match status" value="1"/>
</dbReference>
<dbReference type="InterPro" id="IPR029044">
    <property type="entry name" value="Nucleotide-diphossugar_trans"/>
</dbReference>
<sequence>MTETDYKKLDKKMNESLFIVPFFNEEKRMPLGEFLRAFETFPEIDFLLVNDGSSDQTRIILDDFAINFSNVKTLDLKINQGKAEAIRAGILFSKQFEYQYLGYLDADLSTPISEMIRLLAFSKANPNLDITMGTRIKLLGNSVVRSSKRHYLGRIFATIISNFILKTPVYDTQCGAKIIKSEVAHFLFEDKFQTRWLFDVEMLLRLKNAKGNLENYVAELPLTTWIEKGNTKIKFKEFVNFPFQLTKIYLKDAI</sequence>
<reference evidence="3" key="1">
    <citation type="journal article" date="2019" name="Int. J. Syst. Evol. Microbiol.">
        <title>The Global Catalogue of Microorganisms (GCM) 10K type strain sequencing project: providing services to taxonomists for standard genome sequencing and annotation.</title>
        <authorList>
            <consortium name="The Broad Institute Genomics Platform"/>
            <consortium name="The Broad Institute Genome Sequencing Center for Infectious Disease"/>
            <person name="Wu L."/>
            <person name="Ma J."/>
        </authorList>
    </citation>
    <scope>NUCLEOTIDE SEQUENCE [LARGE SCALE GENOMIC DNA]</scope>
    <source>
        <strain evidence="3">CCUG 49679</strain>
    </source>
</reference>